<comment type="caution">
    <text evidence="1">The sequence shown here is derived from an EMBL/GenBank/DDBJ whole genome shotgun (WGS) entry which is preliminary data.</text>
</comment>
<protein>
    <submittedName>
        <fullName evidence="1">Uncharacterized protein</fullName>
    </submittedName>
</protein>
<dbReference type="EMBL" id="DUZY01000004">
    <property type="protein sequence ID" value="DAD34955.1"/>
    <property type="molecule type" value="Genomic_DNA"/>
</dbReference>
<organism evidence="1 2">
    <name type="scientific">Nelumbo nucifera</name>
    <name type="common">Sacred lotus</name>
    <dbReference type="NCBI Taxonomy" id="4432"/>
    <lineage>
        <taxon>Eukaryota</taxon>
        <taxon>Viridiplantae</taxon>
        <taxon>Streptophyta</taxon>
        <taxon>Embryophyta</taxon>
        <taxon>Tracheophyta</taxon>
        <taxon>Spermatophyta</taxon>
        <taxon>Magnoliopsida</taxon>
        <taxon>Proteales</taxon>
        <taxon>Nelumbonaceae</taxon>
        <taxon>Nelumbo</taxon>
    </lineage>
</organism>
<evidence type="ECO:0000313" key="2">
    <source>
        <dbReference type="Proteomes" id="UP000607653"/>
    </source>
</evidence>
<reference evidence="1 2" key="1">
    <citation type="journal article" date="2020" name="Mol. Biol. Evol.">
        <title>Distinct Expression and Methylation Patterns for Genes with Different Fates following a Single Whole-Genome Duplication in Flowering Plants.</title>
        <authorList>
            <person name="Shi T."/>
            <person name="Rahmani R.S."/>
            <person name="Gugger P.F."/>
            <person name="Wang M."/>
            <person name="Li H."/>
            <person name="Zhang Y."/>
            <person name="Li Z."/>
            <person name="Wang Q."/>
            <person name="Van de Peer Y."/>
            <person name="Marchal K."/>
            <person name="Chen J."/>
        </authorList>
    </citation>
    <scope>NUCLEOTIDE SEQUENCE [LARGE SCALE GENOMIC DNA]</scope>
    <source>
        <tissue evidence="1">Leaf</tissue>
    </source>
</reference>
<sequence>MLMQLLIPLVELTSENCFRDLPLFLEKFPSKPESEEIVDPLAFGNFTWAWP</sequence>
<dbReference type="Proteomes" id="UP000607653">
    <property type="component" value="Unassembled WGS sequence"/>
</dbReference>
<name>A0A822YV30_NELNU</name>
<keyword evidence="2" id="KW-1185">Reference proteome</keyword>
<accession>A0A822YV30</accession>
<dbReference type="AlphaFoldDB" id="A0A822YV30"/>
<proteinExistence type="predicted"/>
<evidence type="ECO:0000313" key="1">
    <source>
        <dbReference type="EMBL" id="DAD34955.1"/>
    </source>
</evidence>
<gene>
    <name evidence="1" type="ORF">HUJ06_005595</name>
</gene>